<dbReference type="PANTHER" id="PTHR31286">
    <property type="entry name" value="GLYCINE-RICH CELL WALL STRUCTURAL PROTEIN 1.8-LIKE"/>
    <property type="match status" value="1"/>
</dbReference>
<comment type="caution">
    <text evidence="3">The sequence shown here is derived from an EMBL/GenBank/DDBJ whole genome shotgun (WGS) entry which is preliminary data.</text>
</comment>
<feature type="domain" description="Zinc knuckle CX2CX4HX4C" evidence="2">
    <location>
        <begin position="169"/>
        <end position="215"/>
    </location>
</feature>
<organism evidence="3">
    <name type="scientific">Sesamum radiatum</name>
    <name type="common">Black benniseed</name>
    <dbReference type="NCBI Taxonomy" id="300843"/>
    <lineage>
        <taxon>Eukaryota</taxon>
        <taxon>Viridiplantae</taxon>
        <taxon>Streptophyta</taxon>
        <taxon>Embryophyta</taxon>
        <taxon>Tracheophyta</taxon>
        <taxon>Spermatophyta</taxon>
        <taxon>Magnoliopsida</taxon>
        <taxon>eudicotyledons</taxon>
        <taxon>Gunneridae</taxon>
        <taxon>Pentapetalae</taxon>
        <taxon>asterids</taxon>
        <taxon>lamiids</taxon>
        <taxon>Lamiales</taxon>
        <taxon>Pedaliaceae</taxon>
        <taxon>Sesamum</taxon>
    </lineage>
</organism>
<proteinExistence type="predicted"/>
<sequence length="435" mass="49229">MGRALNLSEDEEQGVIVPLGVWHGESDRQGFFLVGRILSAKPFHPEALKIVLQTAFNPVKGMDFKVIEDNHFLIRFNHVLDCNRVLDHCLWAYEKCLNIVVKVEEDQNPADIDLNWCEFQVLVQGLPLGKMTWEIAEFVGNRLERFVDLDMSANGGLWGSSLRIRVALGIRQPRLACLKIRTVVGDEYVIYFRYERLPNFCYFCGCLGHTSKFCELQFQDGFVDLGSATPFGTRLRAPPPPPSGPRARNDSHASIRIFPPPVVSSARWASPARSVEEDPPSAWLFHIWLHSRPPRTPAGSHEYALLELPRFRGPWQVARTGKLSSHAPPLLGFLGETKCNNRRIEYIKQKLDWFGFGVPSKGKSGGLALLWDKSVSVQLQSFSDHHIDATVLCDNDRDSWRFTGIYGAPETGNHFLTWSLLSRLSTQSCRPCFVR</sequence>
<feature type="region of interest" description="Disordered" evidence="1">
    <location>
        <begin position="233"/>
        <end position="252"/>
    </location>
</feature>
<protein>
    <recommendedName>
        <fullName evidence="2">Zinc knuckle CX2CX4HX4C domain-containing protein</fullName>
    </recommendedName>
</protein>
<dbReference type="EMBL" id="JACGWJ010000030">
    <property type="protein sequence ID" value="KAL0301988.1"/>
    <property type="molecule type" value="Genomic_DNA"/>
</dbReference>
<accession>A0AAW2K813</accession>
<name>A0AAW2K813_SESRA</name>
<dbReference type="Pfam" id="PF14392">
    <property type="entry name" value="zf-CCHC_4"/>
    <property type="match status" value="1"/>
</dbReference>
<evidence type="ECO:0000313" key="3">
    <source>
        <dbReference type="EMBL" id="KAL0301988.1"/>
    </source>
</evidence>
<evidence type="ECO:0000259" key="2">
    <source>
        <dbReference type="Pfam" id="PF14392"/>
    </source>
</evidence>
<dbReference type="InterPro" id="IPR040256">
    <property type="entry name" value="At4g02000-like"/>
</dbReference>
<dbReference type="PANTHER" id="PTHR31286:SF153">
    <property type="entry name" value="DUF4283 DOMAIN PROTEIN"/>
    <property type="match status" value="1"/>
</dbReference>
<dbReference type="InterPro" id="IPR025836">
    <property type="entry name" value="Zn_knuckle_CX2CX4HX4C"/>
</dbReference>
<dbReference type="AlphaFoldDB" id="A0AAW2K813"/>
<reference evidence="3" key="2">
    <citation type="journal article" date="2024" name="Plant">
        <title>Genomic evolution and insights into agronomic trait innovations of Sesamum species.</title>
        <authorList>
            <person name="Miao H."/>
            <person name="Wang L."/>
            <person name="Qu L."/>
            <person name="Liu H."/>
            <person name="Sun Y."/>
            <person name="Le M."/>
            <person name="Wang Q."/>
            <person name="Wei S."/>
            <person name="Zheng Y."/>
            <person name="Lin W."/>
            <person name="Duan Y."/>
            <person name="Cao H."/>
            <person name="Xiong S."/>
            <person name="Wang X."/>
            <person name="Wei L."/>
            <person name="Li C."/>
            <person name="Ma Q."/>
            <person name="Ju M."/>
            <person name="Zhao R."/>
            <person name="Li G."/>
            <person name="Mu C."/>
            <person name="Tian Q."/>
            <person name="Mei H."/>
            <person name="Zhang T."/>
            <person name="Gao T."/>
            <person name="Zhang H."/>
        </authorList>
    </citation>
    <scope>NUCLEOTIDE SEQUENCE</scope>
    <source>
        <strain evidence="3">G02</strain>
    </source>
</reference>
<evidence type="ECO:0000256" key="1">
    <source>
        <dbReference type="SAM" id="MobiDB-lite"/>
    </source>
</evidence>
<reference evidence="3" key="1">
    <citation type="submission" date="2020-06" db="EMBL/GenBank/DDBJ databases">
        <authorList>
            <person name="Li T."/>
            <person name="Hu X."/>
            <person name="Zhang T."/>
            <person name="Song X."/>
            <person name="Zhang H."/>
            <person name="Dai N."/>
            <person name="Sheng W."/>
            <person name="Hou X."/>
            <person name="Wei L."/>
        </authorList>
    </citation>
    <scope>NUCLEOTIDE SEQUENCE</scope>
    <source>
        <strain evidence="3">G02</strain>
        <tissue evidence="3">Leaf</tissue>
    </source>
</reference>
<gene>
    <name evidence="3" type="ORF">Sradi_6475600</name>
</gene>